<evidence type="ECO:0000256" key="3">
    <source>
        <dbReference type="ARBA" id="ARBA00023014"/>
    </source>
</evidence>
<keyword evidence="1" id="KW-0479">Metal-binding</keyword>
<gene>
    <name evidence="5" type="ORF">SAMN02746066_03841</name>
</gene>
<dbReference type="InterPro" id="IPR026816">
    <property type="entry name" value="Flavodoxin_dom"/>
</dbReference>
<dbReference type="GO" id="GO:0051536">
    <property type="term" value="F:iron-sulfur cluster binding"/>
    <property type="evidence" value="ECO:0007669"/>
    <property type="project" value="UniProtKB-KW"/>
</dbReference>
<dbReference type="GO" id="GO:0046872">
    <property type="term" value="F:metal ion binding"/>
    <property type="evidence" value="ECO:0007669"/>
    <property type="project" value="UniProtKB-KW"/>
</dbReference>
<reference evidence="5 6" key="1">
    <citation type="submission" date="2016-11" db="EMBL/GenBank/DDBJ databases">
        <authorList>
            <person name="Jaros S."/>
            <person name="Januszkiewicz K."/>
            <person name="Wedrychowicz H."/>
        </authorList>
    </citation>
    <scope>NUCLEOTIDE SEQUENCE [LARGE SCALE GENOMIC DNA]</scope>
    <source>
        <strain evidence="5 6">DSM 15930</strain>
    </source>
</reference>
<evidence type="ECO:0000259" key="4">
    <source>
        <dbReference type="PROSITE" id="PS51379"/>
    </source>
</evidence>
<evidence type="ECO:0000256" key="1">
    <source>
        <dbReference type="ARBA" id="ARBA00022723"/>
    </source>
</evidence>
<dbReference type="RefSeq" id="WP_073290357.1">
    <property type="nucleotide sequence ID" value="NZ_FRCP01000021.1"/>
</dbReference>
<organism evidence="5 6">
    <name type="scientific">Anaerosporobacter mobilis DSM 15930</name>
    <dbReference type="NCBI Taxonomy" id="1120996"/>
    <lineage>
        <taxon>Bacteria</taxon>
        <taxon>Bacillati</taxon>
        <taxon>Bacillota</taxon>
        <taxon>Clostridia</taxon>
        <taxon>Lachnospirales</taxon>
        <taxon>Lachnospiraceae</taxon>
        <taxon>Anaerosporobacter</taxon>
    </lineage>
</organism>
<dbReference type="NCBIfam" id="NF038196">
    <property type="entry name" value="ferrodoxin_EFR1"/>
    <property type="match status" value="1"/>
</dbReference>
<proteinExistence type="predicted"/>
<dbReference type="InterPro" id="IPR047964">
    <property type="entry name" value="EFR1-like"/>
</dbReference>
<evidence type="ECO:0000313" key="6">
    <source>
        <dbReference type="Proteomes" id="UP000184038"/>
    </source>
</evidence>
<evidence type="ECO:0000256" key="2">
    <source>
        <dbReference type="ARBA" id="ARBA00023004"/>
    </source>
</evidence>
<keyword evidence="3" id="KW-0411">Iron-sulfur</keyword>
<dbReference type="PROSITE" id="PS00198">
    <property type="entry name" value="4FE4S_FER_1"/>
    <property type="match status" value="1"/>
</dbReference>
<keyword evidence="6" id="KW-1185">Reference proteome</keyword>
<feature type="domain" description="4Fe-4S ferredoxin-type" evidence="4">
    <location>
        <begin position="180"/>
        <end position="209"/>
    </location>
</feature>
<dbReference type="SUPFAM" id="SSF52218">
    <property type="entry name" value="Flavoproteins"/>
    <property type="match status" value="1"/>
</dbReference>
<dbReference type="SUPFAM" id="SSF54862">
    <property type="entry name" value="4Fe-4S ferredoxins"/>
    <property type="match status" value="1"/>
</dbReference>
<dbReference type="STRING" id="1120996.SAMN02746066_03841"/>
<dbReference type="InterPro" id="IPR017896">
    <property type="entry name" value="4Fe4S_Fe-S-bd"/>
</dbReference>
<dbReference type="Gene3D" id="3.40.50.360">
    <property type="match status" value="1"/>
</dbReference>
<sequence>MILYFTGTGNSSYTAELIQSITKDEIVSMNEQLRKGTSDSLQSENPLVFVCPTYAWRIPKVIEEYIRNTQFTGTKDAYFILTCGAETGDAKQYVKKLCKEKGFNLKGFAAIVMPDNYIVMYNPTQDEEARVIVNKAKEKINLVAESIRNSRELKDEKVPFMGRTKSGIINTMFYSMFVSAKGFHSTDQCISCGKCAQLCPLNNIQLVEGKPQWGKNCTHCMACICRCPSEAIEYKKNTKGRNRYNAMKL</sequence>
<evidence type="ECO:0000313" key="5">
    <source>
        <dbReference type="EMBL" id="SHM90643.1"/>
    </source>
</evidence>
<dbReference type="Proteomes" id="UP000184038">
    <property type="component" value="Unassembled WGS sequence"/>
</dbReference>
<dbReference type="PROSITE" id="PS51379">
    <property type="entry name" value="4FE4S_FER_2"/>
    <property type="match status" value="2"/>
</dbReference>
<dbReference type="Pfam" id="PF00037">
    <property type="entry name" value="Fer4"/>
    <property type="match status" value="1"/>
</dbReference>
<feature type="domain" description="4Fe-4S ferredoxin-type" evidence="4">
    <location>
        <begin position="215"/>
        <end position="237"/>
    </location>
</feature>
<dbReference type="InterPro" id="IPR029039">
    <property type="entry name" value="Flavoprotein-like_sf"/>
</dbReference>
<keyword evidence="2" id="KW-0408">Iron</keyword>
<accession>A0A1M7MIE6</accession>
<dbReference type="EMBL" id="FRCP01000021">
    <property type="protein sequence ID" value="SHM90643.1"/>
    <property type="molecule type" value="Genomic_DNA"/>
</dbReference>
<dbReference type="Pfam" id="PF12724">
    <property type="entry name" value="Flavodoxin_5"/>
    <property type="match status" value="1"/>
</dbReference>
<dbReference type="AlphaFoldDB" id="A0A1M7MIE6"/>
<dbReference type="InterPro" id="IPR017900">
    <property type="entry name" value="4Fe4S_Fe_S_CS"/>
</dbReference>
<dbReference type="Gene3D" id="3.30.70.20">
    <property type="match status" value="1"/>
</dbReference>
<protein>
    <submittedName>
        <fullName evidence="5">4Fe-4S binding domain-containing protein</fullName>
    </submittedName>
</protein>
<dbReference type="OrthoDB" id="9813995at2"/>
<name>A0A1M7MIE6_9FIRM</name>